<dbReference type="AlphaFoldDB" id="A0A1M4XWQ0"/>
<dbReference type="PANTHER" id="PTHR40398:SF1">
    <property type="entry name" value="PTS SYSTEM GLUCITOL_SORBITOL-SPECIFIC EIIA COMPONENT"/>
    <property type="match status" value="1"/>
</dbReference>
<dbReference type="GO" id="GO:0008982">
    <property type="term" value="F:protein-N(PI)-phosphohistidine-sugar phosphotransferase activity"/>
    <property type="evidence" value="ECO:0007669"/>
    <property type="project" value="InterPro"/>
</dbReference>
<organism evidence="2 3">
    <name type="scientific">Thermoanaerobacter uzonensis DSM 18761</name>
    <dbReference type="NCBI Taxonomy" id="1123369"/>
    <lineage>
        <taxon>Bacteria</taxon>
        <taxon>Bacillati</taxon>
        <taxon>Bacillota</taxon>
        <taxon>Clostridia</taxon>
        <taxon>Thermoanaerobacterales</taxon>
        <taxon>Thermoanaerobacteraceae</taxon>
        <taxon>Thermoanaerobacter</taxon>
    </lineage>
</organism>
<feature type="modified residue" description="Phosphohistidine; by HPr" evidence="1">
    <location>
        <position position="42"/>
    </location>
</feature>
<dbReference type="GO" id="GO:0016301">
    <property type="term" value="F:kinase activity"/>
    <property type="evidence" value="ECO:0007669"/>
    <property type="project" value="TreeGrafter"/>
</dbReference>
<dbReference type="SUPFAM" id="SSF141530">
    <property type="entry name" value="PTSIIA/GutA-like"/>
    <property type="match status" value="1"/>
</dbReference>
<dbReference type="InterPro" id="IPR036665">
    <property type="entry name" value="PTS_IIA_glucitol/sorbitol_sf"/>
</dbReference>
<sequence length="121" mass="13460">MVIYETKITKIGVQAQELAQIGLAIIFNEDAPPELAEISFLHTIEELKGEVERGDFLVIDGQLFEIEEVGSEVNKNLQLLGHCTLKFENVTSLLPGDIRLKGVLPNIKIGTILKIYRKDGN</sequence>
<dbReference type="InterPro" id="IPR004716">
    <property type="entry name" value="PTS_IIA_glucitol/sorbitol-sp"/>
</dbReference>
<keyword evidence="3" id="KW-1185">Reference proteome</keyword>
<dbReference type="Proteomes" id="UP000184127">
    <property type="component" value="Unassembled WGS sequence"/>
</dbReference>
<evidence type="ECO:0000313" key="3">
    <source>
        <dbReference type="Proteomes" id="UP000184127"/>
    </source>
</evidence>
<dbReference type="EMBL" id="FQUR01000012">
    <property type="protein sequence ID" value="SHE97911.1"/>
    <property type="molecule type" value="Genomic_DNA"/>
</dbReference>
<dbReference type="PROSITE" id="PS51097">
    <property type="entry name" value="PTS_EIIA_TYPE_5"/>
    <property type="match status" value="1"/>
</dbReference>
<dbReference type="GO" id="GO:0005737">
    <property type="term" value="C:cytoplasm"/>
    <property type="evidence" value="ECO:0007669"/>
    <property type="project" value="InterPro"/>
</dbReference>
<gene>
    <name evidence="2" type="ORF">SAMN02745195_01564</name>
</gene>
<dbReference type="Pfam" id="PF03829">
    <property type="entry name" value="PTSIIA_gutA"/>
    <property type="match status" value="1"/>
</dbReference>
<proteinExistence type="predicted"/>
<name>A0A1M4XWQ0_9THEO</name>
<evidence type="ECO:0000256" key="1">
    <source>
        <dbReference type="PROSITE-ProRule" id="PRU00420"/>
    </source>
</evidence>
<protein>
    <submittedName>
        <fullName evidence="2">PTS system, glucitol/sorbitol-specific IIA component</fullName>
    </submittedName>
</protein>
<dbReference type="Gene3D" id="2.40.33.40">
    <property type="entry name" value="Phosphotransferase system, glucitol/sorbitol-specific IIA component"/>
    <property type="match status" value="1"/>
</dbReference>
<evidence type="ECO:0000313" key="2">
    <source>
        <dbReference type="EMBL" id="SHE97911.1"/>
    </source>
</evidence>
<accession>A0A1M4XWQ0</accession>
<dbReference type="GO" id="GO:0009401">
    <property type="term" value="P:phosphoenolpyruvate-dependent sugar phosphotransferase system"/>
    <property type="evidence" value="ECO:0007669"/>
    <property type="project" value="InterPro"/>
</dbReference>
<dbReference type="PANTHER" id="PTHR40398">
    <property type="entry name" value="PTS SYSTEM GLUCITOL/SORBITOL-SPECIFIC EIIA COMPONENT"/>
    <property type="match status" value="1"/>
</dbReference>
<reference evidence="3" key="1">
    <citation type="submission" date="2016-11" db="EMBL/GenBank/DDBJ databases">
        <authorList>
            <person name="Varghese N."/>
            <person name="Submissions S."/>
        </authorList>
    </citation>
    <scope>NUCLEOTIDE SEQUENCE [LARGE SCALE GENOMIC DNA]</scope>
    <source>
        <strain evidence="3">DSM 18761</strain>
    </source>
</reference>
<dbReference type="RefSeq" id="WP_072968903.1">
    <property type="nucleotide sequence ID" value="NZ_FQUR01000012.1"/>
</dbReference>